<dbReference type="KEGG" id="pif:PITG_00603"/>
<keyword evidence="3" id="KW-1185">Reference proteome</keyword>
<feature type="compositionally biased region" description="Polar residues" evidence="1">
    <location>
        <begin position="22"/>
        <end position="34"/>
    </location>
</feature>
<dbReference type="EMBL" id="DS028118">
    <property type="protein sequence ID" value="EEY58001.1"/>
    <property type="molecule type" value="Genomic_DNA"/>
</dbReference>
<sequence length="180" mass="19246">MTRDAMLLGTANEVAVRTPMNARTPTYQSGSVNIRESARTGDRGSTSGSVGAVAQTTAEREENQTKRVDAMLEKWRDGAAERDGTRAAIHVSTVRPAMASARYKYAASADQQQNEGCGLDGKRQTGEGAYLSAPQSETNDGEVKSIGELSVSTVVRRETMAEAEDTTRAARDNGTSTARR</sequence>
<dbReference type="RefSeq" id="XP_002909187.1">
    <property type="nucleotide sequence ID" value="XM_002909141.1"/>
</dbReference>
<evidence type="ECO:0000256" key="1">
    <source>
        <dbReference type="SAM" id="MobiDB-lite"/>
    </source>
</evidence>
<feature type="compositionally biased region" description="Polar residues" evidence="1">
    <location>
        <begin position="43"/>
        <end position="57"/>
    </location>
</feature>
<dbReference type="VEuPathDB" id="FungiDB:PITG_00603"/>
<feature type="region of interest" description="Disordered" evidence="1">
    <location>
        <begin position="109"/>
        <end position="180"/>
    </location>
</feature>
<feature type="compositionally biased region" description="Basic and acidic residues" evidence="1">
    <location>
        <begin position="155"/>
        <end position="171"/>
    </location>
</feature>
<proteinExistence type="predicted"/>
<evidence type="ECO:0000313" key="2">
    <source>
        <dbReference type="EMBL" id="EEY58001.1"/>
    </source>
</evidence>
<dbReference type="GeneID" id="9477724"/>
<feature type="region of interest" description="Disordered" evidence="1">
    <location>
        <begin position="22"/>
        <end position="64"/>
    </location>
</feature>
<dbReference type="HOGENOM" id="CLU_1499136_0_0_1"/>
<dbReference type="InParanoid" id="D0MR82"/>
<accession>D0MR82</accession>
<dbReference type="Proteomes" id="UP000006643">
    <property type="component" value="Unassembled WGS sequence"/>
</dbReference>
<evidence type="ECO:0000313" key="3">
    <source>
        <dbReference type="Proteomes" id="UP000006643"/>
    </source>
</evidence>
<dbReference type="AlphaFoldDB" id="D0MR82"/>
<organism evidence="2 3">
    <name type="scientific">Phytophthora infestans (strain T30-4)</name>
    <name type="common">Potato late blight agent</name>
    <dbReference type="NCBI Taxonomy" id="403677"/>
    <lineage>
        <taxon>Eukaryota</taxon>
        <taxon>Sar</taxon>
        <taxon>Stramenopiles</taxon>
        <taxon>Oomycota</taxon>
        <taxon>Peronosporomycetes</taxon>
        <taxon>Peronosporales</taxon>
        <taxon>Peronosporaceae</taxon>
        <taxon>Phytophthora</taxon>
    </lineage>
</organism>
<reference evidence="3" key="1">
    <citation type="journal article" date="2009" name="Nature">
        <title>Genome sequence and analysis of the Irish potato famine pathogen Phytophthora infestans.</title>
        <authorList>
            <consortium name="The Broad Institute Genome Sequencing Platform"/>
            <person name="Haas B.J."/>
            <person name="Kamoun S."/>
            <person name="Zody M.C."/>
            <person name="Jiang R.H."/>
            <person name="Handsaker R.E."/>
            <person name="Cano L.M."/>
            <person name="Grabherr M."/>
            <person name="Kodira C.D."/>
            <person name="Raffaele S."/>
            <person name="Torto-Alalibo T."/>
            <person name="Bozkurt T.O."/>
            <person name="Ah-Fong A.M."/>
            <person name="Alvarado L."/>
            <person name="Anderson V.L."/>
            <person name="Armstrong M.R."/>
            <person name="Avrova A."/>
            <person name="Baxter L."/>
            <person name="Beynon J."/>
            <person name="Boevink P.C."/>
            <person name="Bollmann S.R."/>
            <person name="Bos J.I."/>
            <person name="Bulone V."/>
            <person name="Cai G."/>
            <person name="Cakir C."/>
            <person name="Carrington J.C."/>
            <person name="Chawner M."/>
            <person name="Conti L."/>
            <person name="Costanzo S."/>
            <person name="Ewan R."/>
            <person name="Fahlgren N."/>
            <person name="Fischbach M.A."/>
            <person name="Fugelstad J."/>
            <person name="Gilroy E.M."/>
            <person name="Gnerre S."/>
            <person name="Green P.J."/>
            <person name="Grenville-Briggs L.J."/>
            <person name="Griffith J."/>
            <person name="Grunwald N.J."/>
            <person name="Horn K."/>
            <person name="Horner N.R."/>
            <person name="Hu C.H."/>
            <person name="Huitema E."/>
            <person name="Jeong D.H."/>
            <person name="Jones A.M."/>
            <person name="Jones J.D."/>
            <person name="Jones R.W."/>
            <person name="Karlsson E.K."/>
            <person name="Kunjeti S.G."/>
            <person name="Lamour K."/>
            <person name="Liu Z."/>
            <person name="Ma L."/>
            <person name="Maclean D."/>
            <person name="Chibucos M.C."/>
            <person name="McDonald H."/>
            <person name="McWalters J."/>
            <person name="Meijer H.J."/>
            <person name="Morgan W."/>
            <person name="Morris P.F."/>
            <person name="Munro C.A."/>
            <person name="O'Neill K."/>
            <person name="Ospina-Giraldo M."/>
            <person name="Pinzon A."/>
            <person name="Pritchard L."/>
            <person name="Ramsahoye B."/>
            <person name="Ren Q."/>
            <person name="Restrepo S."/>
            <person name="Roy S."/>
            <person name="Sadanandom A."/>
            <person name="Savidor A."/>
            <person name="Schornack S."/>
            <person name="Schwartz D.C."/>
            <person name="Schumann U.D."/>
            <person name="Schwessinger B."/>
            <person name="Seyer L."/>
            <person name="Sharpe T."/>
            <person name="Silvar C."/>
            <person name="Song J."/>
            <person name="Studholme D.J."/>
            <person name="Sykes S."/>
            <person name="Thines M."/>
            <person name="van de Vondervoort P.J."/>
            <person name="Phuntumart V."/>
            <person name="Wawra S."/>
            <person name="Weide R."/>
            <person name="Win J."/>
            <person name="Young C."/>
            <person name="Zhou S."/>
            <person name="Fry W."/>
            <person name="Meyers B.C."/>
            <person name="van West P."/>
            <person name="Ristaino J."/>
            <person name="Govers F."/>
            <person name="Birch P.R."/>
            <person name="Whisson S.C."/>
            <person name="Judelson H.S."/>
            <person name="Nusbaum C."/>
        </authorList>
    </citation>
    <scope>NUCLEOTIDE SEQUENCE [LARGE SCALE GENOMIC DNA]</scope>
    <source>
        <strain evidence="3">T30-4</strain>
    </source>
</reference>
<dbReference type="OrthoDB" id="115068at2759"/>
<gene>
    <name evidence="2" type="ORF">PITG_00603</name>
</gene>
<protein>
    <submittedName>
        <fullName evidence="2">Uncharacterized protein</fullName>
    </submittedName>
</protein>
<name>D0MR82_PHYIT</name>